<dbReference type="AlphaFoldDB" id="A0A9W6TMI7"/>
<dbReference type="EMBL" id="BSXW01000313">
    <property type="protein sequence ID" value="GMF18339.1"/>
    <property type="molecule type" value="Genomic_DNA"/>
</dbReference>
<comment type="caution">
    <text evidence="1">The sequence shown here is derived from an EMBL/GenBank/DDBJ whole genome shotgun (WGS) entry which is preliminary data.</text>
</comment>
<evidence type="ECO:0000313" key="2">
    <source>
        <dbReference type="Proteomes" id="UP001165083"/>
    </source>
</evidence>
<sequence length="82" mass="8930">MAQEDHVDEAFLANISEFLAPLASTDEEPMKAAIKLEPFSASHQQLLAETEALLSTFDGPPPTFKHNTSTGSQCCLEQLPNK</sequence>
<gene>
    <name evidence="1" type="ORF">Plil01_000685100</name>
</gene>
<organism evidence="1 2">
    <name type="scientific">Phytophthora lilii</name>
    <dbReference type="NCBI Taxonomy" id="2077276"/>
    <lineage>
        <taxon>Eukaryota</taxon>
        <taxon>Sar</taxon>
        <taxon>Stramenopiles</taxon>
        <taxon>Oomycota</taxon>
        <taxon>Peronosporomycetes</taxon>
        <taxon>Peronosporales</taxon>
        <taxon>Peronosporaceae</taxon>
        <taxon>Phytophthora</taxon>
    </lineage>
</organism>
<keyword evidence="2" id="KW-1185">Reference proteome</keyword>
<dbReference type="Proteomes" id="UP001165083">
    <property type="component" value="Unassembled WGS sequence"/>
</dbReference>
<evidence type="ECO:0000313" key="1">
    <source>
        <dbReference type="EMBL" id="GMF18339.1"/>
    </source>
</evidence>
<accession>A0A9W6TMI7</accession>
<protein>
    <submittedName>
        <fullName evidence="1">Unnamed protein product</fullName>
    </submittedName>
</protein>
<reference evidence="1" key="1">
    <citation type="submission" date="2023-04" db="EMBL/GenBank/DDBJ databases">
        <title>Phytophthora lilii NBRC 32176.</title>
        <authorList>
            <person name="Ichikawa N."/>
            <person name="Sato H."/>
            <person name="Tonouchi N."/>
        </authorList>
    </citation>
    <scope>NUCLEOTIDE SEQUENCE</scope>
    <source>
        <strain evidence="1">NBRC 32176</strain>
    </source>
</reference>
<proteinExistence type="predicted"/>
<name>A0A9W6TMI7_9STRA</name>